<dbReference type="Pfam" id="PF01124">
    <property type="entry name" value="MAPEG"/>
    <property type="match status" value="1"/>
</dbReference>
<dbReference type="PANTHER" id="PTHR35814:SF1">
    <property type="entry name" value="GLUTATHIONE S-TRANSFERASE-RELATED"/>
    <property type="match status" value="1"/>
</dbReference>
<evidence type="ECO:0000256" key="1">
    <source>
        <dbReference type="ARBA" id="ARBA00004370"/>
    </source>
</evidence>
<dbReference type="Proteomes" id="UP001460888">
    <property type="component" value="Unassembled WGS sequence"/>
</dbReference>
<organism evidence="6 7">
    <name type="scientific">Salinisphaera dokdonensis CL-ES53</name>
    <dbReference type="NCBI Taxonomy" id="1304272"/>
    <lineage>
        <taxon>Bacteria</taxon>
        <taxon>Pseudomonadati</taxon>
        <taxon>Pseudomonadota</taxon>
        <taxon>Gammaproteobacteria</taxon>
        <taxon>Salinisphaerales</taxon>
        <taxon>Salinisphaeraceae</taxon>
        <taxon>Salinisphaera</taxon>
    </lineage>
</organism>
<comment type="subcellular location">
    <subcellularLocation>
        <location evidence="1">Membrane</location>
    </subcellularLocation>
</comment>
<comment type="caution">
    <text evidence="6">The sequence shown here is derived from an EMBL/GenBank/DDBJ whole genome shotgun (WGS) entry which is preliminary data.</text>
</comment>
<keyword evidence="7" id="KW-1185">Reference proteome</keyword>
<proteinExistence type="predicted"/>
<accession>A0ABV2AXZ9</accession>
<evidence type="ECO:0000313" key="6">
    <source>
        <dbReference type="EMBL" id="MES1928488.1"/>
    </source>
</evidence>
<feature type="transmembrane region" description="Helical" evidence="5">
    <location>
        <begin position="54"/>
        <end position="71"/>
    </location>
</feature>
<dbReference type="Gene3D" id="1.20.120.550">
    <property type="entry name" value="Membrane associated eicosanoid/glutathione metabolism-like domain"/>
    <property type="match status" value="1"/>
</dbReference>
<feature type="transmembrane region" description="Helical" evidence="5">
    <location>
        <begin position="6"/>
        <end position="23"/>
    </location>
</feature>
<gene>
    <name evidence="6" type="ORF">SADO_04495</name>
</gene>
<keyword evidence="2 5" id="KW-0812">Transmembrane</keyword>
<dbReference type="RefSeq" id="WP_353109592.1">
    <property type="nucleotide sequence ID" value="NZ_APND01000001.1"/>
</dbReference>
<evidence type="ECO:0000313" key="7">
    <source>
        <dbReference type="Proteomes" id="UP001460888"/>
    </source>
</evidence>
<keyword evidence="4 5" id="KW-0472">Membrane</keyword>
<evidence type="ECO:0000256" key="5">
    <source>
        <dbReference type="SAM" id="Phobius"/>
    </source>
</evidence>
<reference evidence="6 7" key="1">
    <citation type="submission" date="2013-03" db="EMBL/GenBank/DDBJ databases">
        <title>Salinisphaera dokdonensis CL-ES53 Genome Sequencing.</title>
        <authorList>
            <person name="Li C."/>
            <person name="Lai Q."/>
            <person name="Shao Z."/>
        </authorList>
    </citation>
    <scope>NUCLEOTIDE SEQUENCE [LARGE SCALE GENOMIC DNA]</scope>
    <source>
        <strain evidence="6 7">CL-ES53</strain>
    </source>
</reference>
<dbReference type="PANTHER" id="PTHR35814">
    <property type="match status" value="1"/>
</dbReference>
<name>A0ABV2AXZ9_9GAMM</name>
<dbReference type="SUPFAM" id="SSF161084">
    <property type="entry name" value="MAPEG domain-like"/>
    <property type="match status" value="1"/>
</dbReference>
<evidence type="ECO:0000256" key="4">
    <source>
        <dbReference type="ARBA" id="ARBA00023136"/>
    </source>
</evidence>
<dbReference type="InterPro" id="IPR001129">
    <property type="entry name" value="Membr-assoc_MAPEG"/>
</dbReference>
<sequence>MPVASVTPFYAALLALLFFALSVRTLRVRRGLQIAVGDAGNAQMLRAMRVHSNFAEYVPISLLLIFMFEAAGGWALMVHLLGLSLLLGRLLHAYGVSRTPEDYRFRIVGMSLTFTAFSRTGTRAARSLRWAIARLIIHRSSRVAVRH</sequence>
<protein>
    <submittedName>
        <fullName evidence="6">Relative of glutathione S-transferase</fullName>
    </submittedName>
</protein>
<keyword evidence="3 5" id="KW-1133">Transmembrane helix</keyword>
<evidence type="ECO:0000256" key="2">
    <source>
        <dbReference type="ARBA" id="ARBA00022692"/>
    </source>
</evidence>
<dbReference type="InterPro" id="IPR023352">
    <property type="entry name" value="MAPEG-like_dom_sf"/>
</dbReference>
<dbReference type="EMBL" id="APND01000001">
    <property type="protein sequence ID" value="MES1928488.1"/>
    <property type="molecule type" value="Genomic_DNA"/>
</dbReference>
<evidence type="ECO:0000256" key="3">
    <source>
        <dbReference type="ARBA" id="ARBA00022989"/>
    </source>
</evidence>